<name>A0ABC8LHR0_ERUVS</name>
<dbReference type="AlphaFoldDB" id="A0ABC8LHR0"/>
<evidence type="ECO:0000313" key="2">
    <source>
        <dbReference type="Proteomes" id="UP001642260"/>
    </source>
</evidence>
<protein>
    <submittedName>
        <fullName evidence="1">Uncharacterized protein</fullName>
    </submittedName>
</protein>
<accession>A0ABC8LHR0</accession>
<keyword evidence="2" id="KW-1185">Reference proteome</keyword>
<organism evidence="1 2">
    <name type="scientific">Eruca vesicaria subsp. sativa</name>
    <name type="common">Garden rocket</name>
    <name type="synonym">Eruca sativa</name>
    <dbReference type="NCBI Taxonomy" id="29727"/>
    <lineage>
        <taxon>Eukaryota</taxon>
        <taxon>Viridiplantae</taxon>
        <taxon>Streptophyta</taxon>
        <taxon>Embryophyta</taxon>
        <taxon>Tracheophyta</taxon>
        <taxon>Spermatophyta</taxon>
        <taxon>Magnoliopsida</taxon>
        <taxon>eudicotyledons</taxon>
        <taxon>Gunneridae</taxon>
        <taxon>Pentapetalae</taxon>
        <taxon>rosids</taxon>
        <taxon>malvids</taxon>
        <taxon>Brassicales</taxon>
        <taxon>Brassicaceae</taxon>
        <taxon>Brassiceae</taxon>
        <taxon>Eruca</taxon>
    </lineage>
</organism>
<proteinExistence type="predicted"/>
<dbReference type="Proteomes" id="UP001642260">
    <property type="component" value="Unassembled WGS sequence"/>
</dbReference>
<gene>
    <name evidence="1" type="ORF">ERUC_LOCUS35652</name>
</gene>
<comment type="caution">
    <text evidence="1">The sequence shown here is derived from an EMBL/GenBank/DDBJ whole genome shotgun (WGS) entry which is preliminary data.</text>
</comment>
<evidence type="ECO:0000313" key="1">
    <source>
        <dbReference type="EMBL" id="CAH8383169.1"/>
    </source>
</evidence>
<sequence length="92" mass="10298">MESIVIYHDMSINSAVRIAESSSSFVNSKLMFITKSVHVILYLTDFNPHSVHRMDVDIATTSLQSEKTAPSPMEEDELCTICMDKIITCVTV</sequence>
<reference evidence="1 2" key="1">
    <citation type="submission" date="2022-03" db="EMBL/GenBank/DDBJ databases">
        <authorList>
            <person name="Macdonald S."/>
            <person name="Ahmed S."/>
            <person name="Newling K."/>
        </authorList>
    </citation>
    <scope>NUCLEOTIDE SEQUENCE [LARGE SCALE GENOMIC DNA]</scope>
</reference>
<dbReference type="EMBL" id="CAKOAT010577376">
    <property type="protein sequence ID" value="CAH8383169.1"/>
    <property type="molecule type" value="Genomic_DNA"/>
</dbReference>